<evidence type="ECO:0000256" key="7">
    <source>
        <dbReference type="ARBA" id="ARBA00022777"/>
    </source>
</evidence>
<reference evidence="12 13" key="1">
    <citation type="submission" date="2021-01" db="EMBL/GenBank/DDBJ databases">
        <title>Genomics of switchgrass bacterial isolates.</title>
        <authorList>
            <person name="Shade A."/>
        </authorList>
    </citation>
    <scope>NUCLEOTIDE SEQUENCE [LARGE SCALE GENOMIC DNA]</scope>
    <source>
        <strain evidence="12 13">PvP111</strain>
    </source>
</reference>
<proteinExistence type="predicted"/>
<dbReference type="CDD" id="cd06225">
    <property type="entry name" value="HAMP"/>
    <property type="match status" value="1"/>
</dbReference>
<keyword evidence="8 10" id="KW-1133">Transmembrane helix</keyword>
<evidence type="ECO:0000313" key="13">
    <source>
        <dbReference type="Proteomes" id="UP000703038"/>
    </source>
</evidence>
<evidence type="ECO:0000256" key="2">
    <source>
        <dbReference type="ARBA" id="ARBA00004236"/>
    </source>
</evidence>
<evidence type="ECO:0000256" key="5">
    <source>
        <dbReference type="ARBA" id="ARBA00022679"/>
    </source>
</evidence>
<evidence type="ECO:0000256" key="10">
    <source>
        <dbReference type="SAM" id="Phobius"/>
    </source>
</evidence>
<evidence type="ECO:0000256" key="9">
    <source>
        <dbReference type="ARBA" id="ARBA00023012"/>
    </source>
</evidence>
<dbReference type="SUPFAM" id="SSF158472">
    <property type="entry name" value="HAMP domain-like"/>
    <property type="match status" value="1"/>
</dbReference>
<keyword evidence="6 10" id="KW-0812">Transmembrane</keyword>
<keyword evidence="7 12" id="KW-0418">Kinase</keyword>
<evidence type="ECO:0000259" key="11">
    <source>
        <dbReference type="PROSITE" id="PS50885"/>
    </source>
</evidence>
<dbReference type="GO" id="GO:0004673">
    <property type="term" value="F:protein histidine kinase activity"/>
    <property type="evidence" value="ECO:0007669"/>
    <property type="project" value="UniProtKB-EC"/>
</dbReference>
<dbReference type="EC" id="2.7.13.3" evidence="3"/>
<dbReference type="InterPro" id="IPR003660">
    <property type="entry name" value="HAMP_dom"/>
</dbReference>
<keyword evidence="5 12" id="KW-0808">Transferase</keyword>
<evidence type="ECO:0000256" key="6">
    <source>
        <dbReference type="ARBA" id="ARBA00022692"/>
    </source>
</evidence>
<feature type="domain" description="HAMP" evidence="11">
    <location>
        <begin position="187"/>
        <end position="239"/>
    </location>
</feature>
<evidence type="ECO:0000313" key="12">
    <source>
        <dbReference type="EMBL" id="MBM7414138.1"/>
    </source>
</evidence>
<keyword evidence="13" id="KW-1185">Reference proteome</keyword>
<comment type="subcellular location">
    <subcellularLocation>
        <location evidence="2">Cell membrane</location>
    </subcellularLocation>
</comment>
<dbReference type="PROSITE" id="PS50885">
    <property type="entry name" value="HAMP"/>
    <property type="match status" value="1"/>
</dbReference>
<dbReference type="PANTHER" id="PTHR45436">
    <property type="entry name" value="SENSOR HISTIDINE KINASE YKOH"/>
    <property type="match status" value="1"/>
</dbReference>
<name>A0ABS2KQL0_9NOCA</name>
<dbReference type="Pfam" id="PF00672">
    <property type="entry name" value="HAMP"/>
    <property type="match status" value="1"/>
</dbReference>
<evidence type="ECO:0000256" key="8">
    <source>
        <dbReference type="ARBA" id="ARBA00022989"/>
    </source>
</evidence>
<evidence type="ECO:0000256" key="3">
    <source>
        <dbReference type="ARBA" id="ARBA00012438"/>
    </source>
</evidence>
<dbReference type="Gene3D" id="1.10.287.130">
    <property type="match status" value="1"/>
</dbReference>
<feature type="transmembrane region" description="Helical" evidence="10">
    <location>
        <begin position="163"/>
        <end position="186"/>
    </location>
</feature>
<comment type="catalytic activity">
    <reaction evidence="1">
        <text>ATP + protein L-histidine = ADP + protein N-phospho-L-histidine.</text>
        <dbReference type="EC" id="2.7.13.3"/>
    </reaction>
</comment>
<sequence length="318" mass="33619">MTVTRPRAATLSLRSRIRLLTVSVAALAVAICSFVIYMVTEDALRAQLADRVGRDADKLIASDSSGLSPAAFGFAAGPRAGRYLQVGIVSADGDVYSASGSFTPFASPDGVLEPVVASVVAGESDRVVTDLNGYAVAIEKAPSGSTVLVGESYRSLDGVMSGLLLIFVTVGGALVVLAGLSGYLVARTGLRPVGRLTRATRRITETGDLSPVAVVGDDELAHLADRFNDMLAALQRSRLAQNHLIVDAGTELLAPLTALRTNIELLIEIGDPDRAPTVPLDQDAVDQLRRDIVDQLDEVARRIHRLVDEAREAHTRDG</sequence>
<dbReference type="SUPFAM" id="SSF47384">
    <property type="entry name" value="Homodimeric domain of signal transducing histidine kinase"/>
    <property type="match status" value="1"/>
</dbReference>
<dbReference type="InterPro" id="IPR036097">
    <property type="entry name" value="HisK_dim/P_sf"/>
</dbReference>
<dbReference type="Proteomes" id="UP000703038">
    <property type="component" value="Unassembled WGS sequence"/>
</dbReference>
<comment type="caution">
    <text evidence="12">The sequence shown here is derived from an EMBL/GenBank/DDBJ whole genome shotgun (WGS) entry which is preliminary data.</text>
</comment>
<evidence type="ECO:0000256" key="1">
    <source>
        <dbReference type="ARBA" id="ARBA00000085"/>
    </source>
</evidence>
<dbReference type="RefSeq" id="WP_056442464.1">
    <property type="nucleotide sequence ID" value="NZ_JAFBBK010000001.1"/>
</dbReference>
<keyword evidence="9" id="KW-0902">Two-component regulatory system</keyword>
<feature type="transmembrane region" description="Helical" evidence="10">
    <location>
        <begin position="20"/>
        <end position="39"/>
    </location>
</feature>
<dbReference type="EMBL" id="JAFBBK010000001">
    <property type="protein sequence ID" value="MBM7414138.1"/>
    <property type="molecule type" value="Genomic_DNA"/>
</dbReference>
<dbReference type="InterPro" id="IPR050428">
    <property type="entry name" value="TCS_sensor_his_kinase"/>
</dbReference>
<keyword evidence="10" id="KW-0472">Membrane</keyword>
<accession>A0ABS2KQL0</accession>
<evidence type="ECO:0000256" key="4">
    <source>
        <dbReference type="ARBA" id="ARBA00022553"/>
    </source>
</evidence>
<organism evidence="12 13">
    <name type="scientific">Rhodococcoides corynebacterioides</name>
    <dbReference type="NCBI Taxonomy" id="53972"/>
    <lineage>
        <taxon>Bacteria</taxon>
        <taxon>Bacillati</taxon>
        <taxon>Actinomycetota</taxon>
        <taxon>Actinomycetes</taxon>
        <taxon>Mycobacteriales</taxon>
        <taxon>Nocardiaceae</taxon>
        <taxon>Rhodococcoides</taxon>
    </lineage>
</organism>
<gene>
    <name evidence="12" type="ORF">JOE42_000871</name>
</gene>
<dbReference type="PANTHER" id="PTHR45436:SF5">
    <property type="entry name" value="SENSOR HISTIDINE KINASE TRCS"/>
    <property type="match status" value="1"/>
</dbReference>
<keyword evidence="4" id="KW-0597">Phosphoprotein</keyword>
<protein>
    <recommendedName>
        <fullName evidence="3">histidine kinase</fullName>
        <ecNumber evidence="3">2.7.13.3</ecNumber>
    </recommendedName>
</protein>
<dbReference type="SMART" id="SM00304">
    <property type="entry name" value="HAMP"/>
    <property type="match status" value="1"/>
</dbReference>